<sequence>MLRKLRLLVHQLVESGFFFSHFRFRQYSFNSLFFQSNIAHVVHQFFVFAVELDNFFRIFVRRSHLFDQAFHALFVSFQLVGADNFAQQQANNYAAFSLFFEQFARQFQSLFFVATETLCSLATQNVDFAVDQRSRYVDVVSFYQTFDRLRLNAVTDGALQLALHVFTHFSAQTFYGTIFNAETFDEFFSQFRQFTLFNFLQVDSEFRCFTFQVFCVVLFREGHVDGELFASFVAFDTVFKARDHTTLTHRQYEIRRFTAFELFAVNRTGEVDGHTVFCFNSAVFFFPGCLLFTQSIQHAVNVSVGHFNDRFFNFDRFQTLQFNFRINFKLYRVGEVFTQLVFARNIGRCASRIDFFFNDGVNEVTAHQVAQDVLAYRRAITLSNDIHWHFAFAEAVNTYFFRNVDQLAFNSGLDAVSSDSNRYTAAKALSGFN</sequence>
<accession>A0A0H2V4V6</accession>
<evidence type="ECO:0000313" key="1">
    <source>
        <dbReference type="EMBL" id="AAN79030.1"/>
    </source>
</evidence>
<dbReference type="EMBL" id="AE014075">
    <property type="protein sequence ID" value="AAN79030.1"/>
    <property type="molecule type" value="Genomic_DNA"/>
</dbReference>
<dbReference type="HOGENOM" id="CLU_632724_0_0_6"/>
<protein>
    <submittedName>
        <fullName evidence="1">Uncharacterized protein</fullName>
    </submittedName>
</protein>
<keyword evidence="2" id="KW-1185">Reference proteome</keyword>
<dbReference type="Proteomes" id="UP000001410">
    <property type="component" value="Chromosome"/>
</dbReference>
<dbReference type="KEGG" id="ecc:c0552"/>
<reference evidence="1 2" key="1">
    <citation type="journal article" date="2002" name="Proc. Natl. Acad. Sci. U.S.A.">
        <title>Extensive mosaic structure revealed by the complete genome sequence of uropathogenic Escherichia coli.</title>
        <authorList>
            <person name="Welch R.A."/>
            <person name="Burland V."/>
            <person name="Plunkett G.III."/>
            <person name="Redford P."/>
            <person name="Roesch P."/>
            <person name="Rasko D."/>
            <person name="Buckles E.L."/>
            <person name="Liou S.R."/>
            <person name="Boutin A."/>
            <person name="Hackett J."/>
            <person name="Stroud D."/>
            <person name="Mayhew G.F."/>
            <person name="Rose D.J."/>
            <person name="Zhou S."/>
            <person name="Schwartz D.C."/>
            <person name="Perna N.T."/>
            <person name="Mobley H.L."/>
            <person name="Donnenberg M.S."/>
            <person name="Blattner F.R."/>
        </authorList>
    </citation>
    <scope>NUCLEOTIDE SEQUENCE [LARGE SCALE GENOMIC DNA]</scope>
    <source>
        <strain evidence="2">CFT073 / ATCC 700928 / UPEC</strain>
    </source>
</reference>
<name>A0A0H2V4V6_ECOL6</name>
<dbReference type="eggNOG" id="ENOG5033UC9">
    <property type="taxonomic scope" value="Bacteria"/>
</dbReference>
<evidence type="ECO:0000313" key="2">
    <source>
        <dbReference type="Proteomes" id="UP000001410"/>
    </source>
</evidence>
<organism evidence="1 2">
    <name type="scientific">Escherichia coli O6:H1 (strain CFT073 / ATCC 700928 / UPEC)</name>
    <dbReference type="NCBI Taxonomy" id="199310"/>
    <lineage>
        <taxon>Bacteria</taxon>
        <taxon>Pseudomonadati</taxon>
        <taxon>Pseudomonadota</taxon>
        <taxon>Gammaproteobacteria</taxon>
        <taxon>Enterobacterales</taxon>
        <taxon>Enterobacteriaceae</taxon>
        <taxon>Escherichia</taxon>
    </lineage>
</organism>
<proteinExistence type="predicted"/>
<dbReference type="AlphaFoldDB" id="A0A0H2V4V6"/>
<gene>
    <name evidence="1" type="ordered locus">c0552</name>
</gene>